<feature type="region of interest" description="Disordered" evidence="5">
    <location>
        <begin position="1"/>
        <end position="26"/>
    </location>
</feature>
<dbReference type="RefSeq" id="WP_188940715.1">
    <property type="nucleotide sequence ID" value="NZ_BMNA01000002.1"/>
</dbReference>
<evidence type="ECO:0000256" key="4">
    <source>
        <dbReference type="ARBA" id="ARBA00023145"/>
    </source>
</evidence>
<dbReference type="InterPro" id="IPR051792">
    <property type="entry name" value="GGT_bact"/>
</dbReference>
<evidence type="ECO:0000256" key="3">
    <source>
        <dbReference type="ARBA" id="ARBA00022801"/>
    </source>
</evidence>
<evidence type="ECO:0000313" key="6">
    <source>
        <dbReference type="EMBL" id="GGL95314.1"/>
    </source>
</evidence>
<evidence type="ECO:0000256" key="5">
    <source>
        <dbReference type="SAM" id="MobiDB-lite"/>
    </source>
</evidence>
<dbReference type="PANTHER" id="PTHR43199:SF1">
    <property type="entry name" value="GLUTATHIONE HYDROLASE PROENZYME"/>
    <property type="match status" value="1"/>
</dbReference>
<protein>
    <recommendedName>
        <fullName evidence="8">Gamma-glutamyltranspeptidase</fullName>
    </recommendedName>
</protein>
<dbReference type="PRINTS" id="PR01210">
    <property type="entry name" value="GGTRANSPTASE"/>
</dbReference>
<comment type="similarity">
    <text evidence="1">Belongs to the gamma-glutamyltransferase family.</text>
</comment>
<dbReference type="AlphaFoldDB" id="A0A917STR5"/>
<evidence type="ECO:0000313" key="7">
    <source>
        <dbReference type="Proteomes" id="UP000655208"/>
    </source>
</evidence>
<reference evidence="6" key="1">
    <citation type="journal article" date="2014" name="Int. J. Syst. Evol. Microbiol.">
        <title>Complete genome sequence of Corynebacterium casei LMG S-19264T (=DSM 44701T), isolated from a smear-ripened cheese.</title>
        <authorList>
            <consortium name="US DOE Joint Genome Institute (JGI-PGF)"/>
            <person name="Walter F."/>
            <person name="Albersmeier A."/>
            <person name="Kalinowski J."/>
            <person name="Ruckert C."/>
        </authorList>
    </citation>
    <scope>NUCLEOTIDE SEQUENCE</scope>
    <source>
        <strain evidence="6">CGMCC 4.7308</strain>
    </source>
</reference>
<evidence type="ECO:0008006" key="8">
    <source>
        <dbReference type="Google" id="ProtNLM"/>
    </source>
</evidence>
<proteinExistence type="inferred from homology"/>
<dbReference type="Pfam" id="PF01019">
    <property type="entry name" value="G_glu_transpept"/>
    <property type="match status" value="2"/>
</dbReference>
<comment type="caution">
    <text evidence="6">The sequence shown here is derived from an EMBL/GenBank/DDBJ whole genome shotgun (WGS) entry which is preliminary data.</text>
</comment>
<evidence type="ECO:0000256" key="1">
    <source>
        <dbReference type="ARBA" id="ARBA00009381"/>
    </source>
</evidence>
<keyword evidence="2" id="KW-0808">Transferase</keyword>
<evidence type="ECO:0000256" key="2">
    <source>
        <dbReference type="ARBA" id="ARBA00022679"/>
    </source>
</evidence>
<organism evidence="6 7">
    <name type="scientific">Nakamurella endophytica</name>
    <dbReference type="NCBI Taxonomy" id="1748367"/>
    <lineage>
        <taxon>Bacteria</taxon>
        <taxon>Bacillati</taxon>
        <taxon>Actinomycetota</taxon>
        <taxon>Actinomycetes</taxon>
        <taxon>Nakamurellales</taxon>
        <taxon>Nakamurellaceae</taxon>
        <taxon>Nakamurella</taxon>
    </lineage>
</organism>
<dbReference type="InterPro" id="IPR043137">
    <property type="entry name" value="GGT_ssub_C"/>
</dbReference>
<gene>
    <name evidence="6" type="ORF">GCM10011594_13700</name>
</gene>
<dbReference type="Proteomes" id="UP000655208">
    <property type="component" value="Unassembled WGS sequence"/>
</dbReference>
<dbReference type="GO" id="GO:0016740">
    <property type="term" value="F:transferase activity"/>
    <property type="evidence" value="ECO:0007669"/>
    <property type="project" value="UniProtKB-KW"/>
</dbReference>
<accession>A0A917STR5</accession>
<dbReference type="EMBL" id="BMNA01000002">
    <property type="protein sequence ID" value="GGL95314.1"/>
    <property type="molecule type" value="Genomic_DNA"/>
</dbReference>
<dbReference type="PANTHER" id="PTHR43199">
    <property type="entry name" value="GLUTATHIONE HYDROLASE"/>
    <property type="match status" value="1"/>
</dbReference>
<dbReference type="InterPro" id="IPR029055">
    <property type="entry name" value="Ntn_hydrolases_N"/>
</dbReference>
<keyword evidence="7" id="KW-1185">Reference proteome</keyword>
<sequence length="479" mass="47708">MTDRPPQGAGDRPKLPAGVAAGHPDTARVGRDVLRRGGSAADAAAAMVLAGCVAETIFTGLAGGGFATVYQQDTGAVTCIDFFVSVPGLDGSEAGPATTIAVSFGGVAVPYAVGGPTVAVPGTPAGVAALHGRFGRLPWHEIVGPAVRLAEAGSPFSQAHADLLPDVAAAMVLGDGIGSYSRTDLVTGQRLLSAGERLHHPGLAGTLQVLADQGPDAFYTGPVGRALVAAVRADGGALSLDDLAAYRVIDLPVHRVPFAGLQLSARGNDLDGFAETARRLDVAAVAAGGVPRARALVAALRAPALRSETTSLVAVDSDGNACVVTHSLGLGSGVWVGGMHGNSMLGEGELLRGPLTAGARMPSMMVPSVVTDDAGALVVAGGAAGGSRIRPALLQVLSGLLVQGLDAPTAVAAPRLSASLEAVHLEPGLGPVVAQALRSDGHTVVEWEAPRPYFGGVSVAAGSGPAADPRRGGLALTVR</sequence>
<dbReference type="Gene3D" id="3.60.20.40">
    <property type="match status" value="1"/>
</dbReference>
<dbReference type="SUPFAM" id="SSF56235">
    <property type="entry name" value="N-terminal nucleophile aminohydrolases (Ntn hydrolases)"/>
    <property type="match status" value="1"/>
</dbReference>
<dbReference type="GO" id="GO:0016787">
    <property type="term" value="F:hydrolase activity"/>
    <property type="evidence" value="ECO:0007669"/>
    <property type="project" value="UniProtKB-KW"/>
</dbReference>
<keyword evidence="3" id="KW-0378">Hydrolase</keyword>
<name>A0A917STR5_9ACTN</name>
<keyword evidence="4" id="KW-0865">Zymogen</keyword>
<reference evidence="6" key="2">
    <citation type="submission" date="2020-09" db="EMBL/GenBank/DDBJ databases">
        <authorList>
            <person name="Sun Q."/>
            <person name="Zhou Y."/>
        </authorList>
    </citation>
    <scope>NUCLEOTIDE SEQUENCE</scope>
    <source>
        <strain evidence="6">CGMCC 4.7308</strain>
    </source>
</reference>